<dbReference type="InterPro" id="IPR001345">
    <property type="entry name" value="PG/BPGM_mutase_AS"/>
</dbReference>
<dbReference type="WBParaSite" id="ACRNAN_scaffold3462.g10387.t1">
    <property type="protein sequence ID" value="ACRNAN_scaffold3462.g10387.t1"/>
    <property type="gene ID" value="ACRNAN_scaffold3462.g10387"/>
</dbReference>
<keyword evidence="2" id="KW-0547">Nucleotide-binding</keyword>
<dbReference type="SUPFAM" id="SSF53254">
    <property type="entry name" value="Phosphoglycerate mutase-like"/>
    <property type="match status" value="1"/>
</dbReference>
<dbReference type="GO" id="GO:0003873">
    <property type="term" value="F:6-phosphofructo-2-kinase activity"/>
    <property type="evidence" value="ECO:0007669"/>
    <property type="project" value="InterPro"/>
</dbReference>
<comment type="similarity">
    <text evidence="1">In the C-terminal section; belongs to the phosphoglycerate mutase family.</text>
</comment>
<dbReference type="PRINTS" id="PR00991">
    <property type="entry name" value="6PFRUCTKNASE"/>
</dbReference>
<feature type="active site" description="Proton donor/acceptor" evidence="5">
    <location>
        <position position="314"/>
    </location>
</feature>
<dbReference type="PIRSF" id="PIRSF000709">
    <property type="entry name" value="6PFK_2-Ptase"/>
    <property type="match status" value="1"/>
</dbReference>
<dbReference type="Gene3D" id="3.40.50.1240">
    <property type="entry name" value="Phosphoglycerate mutase-like"/>
    <property type="match status" value="1"/>
</dbReference>
<feature type="domain" description="6-phosphofructo-2-kinase" evidence="7">
    <location>
        <begin position="11"/>
        <end position="234"/>
    </location>
</feature>
<dbReference type="Proteomes" id="UP000887540">
    <property type="component" value="Unplaced"/>
</dbReference>
<reference evidence="9" key="1">
    <citation type="submission" date="2022-11" db="UniProtKB">
        <authorList>
            <consortium name="WormBaseParasite"/>
        </authorList>
    </citation>
    <scope>IDENTIFICATION</scope>
</reference>
<dbReference type="SMART" id="SM00855">
    <property type="entry name" value="PGAM"/>
    <property type="match status" value="1"/>
</dbReference>
<dbReference type="PANTHER" id="PTHR10606:SF70">
    <property type="entry name" value="6-PHOSPHOFRUCTO-2-KINASE DOMAIN-CONTAINING PROTEIN"/>
    <property type="match status" value="1"/>
</dbReference>
<dbReference type="InterPro" id="IPR029033">
    <property type="entry name" value="His_PPase_superfam"/>
</dbReference>
<evidence type="ECO:0000256" key="1">
    <source>
        <dbReference type="ARBA" id="ARBA00008408"/>
    </source>
</evidence>
<evidence type="ECO:0000256" key="4">
    <source>
        <dbReference type="ARBA" id="ARBA00022840"/>
    </source>
</evidence>
<dbReference type="GO" id="GO:0004331">
    <property type="term" value="F:fructose-2,6-bisphosphate 2-phosphatase activity"/>
    <property type="evidence" value="ECO:0007669"/>
    <property type="project" value="TreeGrafter"/>
</dbReference>
<dbReference type="AlphaFoldDB" id="A0A914DSD5"/>
<dbReference type="SUPFAM" id="SSF52540">
    <property type="entry name" value="P-loop containing nucleoside triphosphate hydrolases"/>
    <property type="match status" value="1"/>
</dbReference>
<dbReference type="Pfam" id="PF01591">
    <property type="entry name" value="6PF2K"/>
    <property type="match status" value="1"/>
</dbReference>
<dbReference type="Gene3D" id="3.40.50.300">
    <property type="entry name" value="P-loop containing nucleotide triphosphate hydrolases"/>
    <property type="match status" value="1"/>
</dbReference>
<keyword evidence="8" id="KW-1185">Reference proteome</keyword>
<dbReference type="Pfam" id="PF00300">
    <property type="entry name" value="His_Phos_1"/>
    <property type="match status" value="1"/>
</dbReference>
<feature type="binding site" evidence="6">
    <location>
        <begin position="241"/>
        <end position="248"/>
    </location>
    <ligand>
        <name>substrate</name>
    </ligand>
</feature>
<evidence type="ECO:0000256" key="2">
    <source>
        <dbReference type="ARBA" id="ARBA00022741"/>
    </source>
</evidence>
<feature type="binding site" evidence="6">
    <location>
        <position position="291"/>
    </location>
    <ligand>
        <name>substrate</name>
    </ligand>
</feature>
<evidence type="ECO:0000259" key="7">
    <source>
        <dbReference type="Pfam" id="PF01591"/>
    </source>
</evidence>
<name>A0A914DSD5_9BILA</name>
<evidence type="ECO:0000256" key="5">
    <source>
        <dbReference type="PIRSR" id="PIRSR613078-1"/>
    </source>
</evidence>
<dbReference type="GO" id="GO:0006000">
    <property type="term" value="P:fructose metabolic process"/>
    <property type="evidence" value="ECO:0007669"/>
    <property type="project" value="InterPro"/>
</dbReference>
<feature type="active site" description="Tele-phosphohistidine intermediate" evidence="5">
    <location>
        <position position="242"/>
    </location>
</feature>
<proteinExistence type="inferred from homology"/>
<protein>
    <submittedName>
        <fullName evidence="9">6-phosphofructo-2-kinase domain-containing protein</fullName>
    </submittedName>
</protein>
<dbReference type="InterPro" id="IPR013078">
    <property type="entry name" value="His_Pase_superF_clade-1"/>
</dbReference>
<dbReference type="FunFam" id="3.40.50.300:FF:001979">
    <property type="entry name" value="6-phosphofructo-2-kinase/fructose-2,6-bisphosphatase"/>
    <property type="match status" value="1"/>
</dbReference>
<organism evidence="8 9">
    <name type="scientific">Acrobeloides nanus</name>
    <dbReference type="NCBI Taxonomy" id="290746"/>
    <lineage>
        <taxon>Eukaryota</taxon>
        <taxon>Metazoa</taxon>
        <taxon>Ecdysozoa</taxon>
        <taxon>Nematoda</taxon>
        <taxon>Chromadorea</taxon>
        <taxon>Rhabditida</taxon>
        <taxon>Tylenchina</taxon>
        <taxon>Cephalobomorpha</taxon>
        <taxon>Cephaloboidea</taxon>
        <taxon>Cephalobidae</taxon>
        <taxon>Acrobeloides</taxon>
    </lineage>
</organism>
<dbReference type="InterPro" id="IPR027417">
    <property type="entry name" value="P-loop_NTPase"/>
</dbReference>
<evidence type="ECO:0000256" key="3">
    <source>
        <dbReference type="ARBA" id="ARBA00022801"/>
    </source>
</evidence>
<dbReference type="GO" id="GO:0005829">
    <property type="term" value="C:cytosol"/>
    <property type="evidence" value="ECO:0007669"/>
    <property type="project" value="TreeGrafter"/>
</dbReference>
<dbReference type="PANTHER" id="PTHR10606">
    <property type="entry name" value="6-PHOSPHOFRUCTO-2-KINASE/FRUCTOSE-2,6-BISPHOSPHATASE"/>
    <property type="match status" value="1"/>
</dbReference>
<evidence type="ECO:0000313" key="9">
    <source>
        <dbReference type="WBParaSite" id="ACRNAN_scaffold3462.g10387.t1"/>
    </source>
</evidence>
<keyword evidence="4" id="KW-0067">ATP-binding</keyword>
<dbReference type="InterPro" id="IPR003094">
    <property type="entry name" value="6Pfruct_kin"/>
</dbReference>
<dbReference type="InterPro" id="IPR013079">
    <property type="entry name" value="6Phosfructo_kin"/>
</dbReference>
<keyword evidence="3" id="KW-0378">Hydrolase</keyword>
<sequence length="456" mass="53412">MFTRVHQYSTNEQVRVPNVIALVGLPARGKTYISYKLCRYLNWIGIKTRAFNVGEYRRQACDFEKEGKADFFDHSNERAVRIRDECAKHAMEDMGRYLDSKKGEVAVFDATNTTRPRRKMLLDFCNREDHETKFRLFFIESVCDDPDIIDSNITEVKVNSPDYKGRMTEEQAKQDFLQRIEKYSAQYAPLCEEKDAELSFIKVINAGRSFFVHNVNGHVQSRVVYFLMNIHLLPRSIYLTRHGESEYNKIGRLGGDSPLSENGVCYAHKLRKYFEKENIQDLRIWCSQKIRVAQTANHLKDLAAHVEYWKVLDEIDAGICEGLTYEDFEARYPKQFSERDKDKYHYRYPSGESYEDLVARLEPVIMELERQSNVLVISHQATIRCILAYFDNKKREELPYLNVPLHTVIKLTPKAYSCQIEMFKFKIDAVDTYRAKPTEELPWELNGTESNLCRSP</sequence>
<dbReference type="GO" id="GO:0006003">
    <property type="term" value="P:fructose 2,6-bisphosphate metabolic process"/>
    <property type="evidence" value="ECO:0007669"/>
    <property type="project" value="InterPro"/>
</dbReference>
<dbReference type="FunFam" id="3.40.50.1240:FF:000005">
    <property type="entry name" value="GpmB, Fructose-2,6-bisphosphatase"/>
    <property type="match status" value="1"/>
</dbReference>
<dbReference type="PROSITE" id="PS00175">
    <property type="entry name" value="PG_MUTASE"/>
    <property type="match status" value="1"/>
</dbReference>
<evidence type="ECO:0000313" key="8">
    <source>
        <dbReference type="Proteomes" id="UP000887540"/>
    </source>
</evidence>
<accession>A0A914DSD5</accession>
<dbReference type="GO" id="GO:0005524">
    <property type="term" value="F:ATP binding"/>
    <property type="evidence" value="ECO:0007669"/>
    <property type="project" value="UniProtKB-KW"/>
</dbReference>
<dbReference type="CDD" id="cd07067">
    <property type="entry name" value="HP_PGM_like"/>
    <property type="match status" value="1"/>
</dbReference>
<evidence type="ECO:0000256" key="6">
    <source>
        <dbReference type="PIRSR" id="PIRSR613078-2"/>
    </source>
</evidence>